<dbReference type="Pfam" id="PF04187">
    <property type="entry name" value="Cofac_haem_bdg"/>
    <property type="match status" value="1"/>
</dbReference>
<dbReference type="PROSITE" id="PS51257">
    <property type="entry name" value="PROKAR_LIPOPROTEIN"/>
    <property type="match status" value="1"/>
</dbReference>
<reference evidence="2" key="1">
    <citation type="submission" date="2023-04" db="EMBL/GenBank/DDBJ databases">
        <title>APH(3)-Id, a novel chromosomal aminoglycoside phosphotransferase, identified from an environmental isolate of Kluyvera intermedia DW18.</title>
        <authorList>
            <person name="Sha Y."/>
        </authorList>
    </citation>
    <scope>NUCLEOTIDE SEQUENCE</scope>
    <source>
        <strain evidence="2">DW18</strain>
    </source>
</reference>
<dbReference type="InterPro" id="IPR007314">
    <property type="entry name" value="Cofac_haem-bd_dom"/>
</dbReference>
<dbReference type="RefSeq" id="WP_280556301.1">
    <property type="nucleotide sequence ID" value="NZ_CP123488.1"/>
</dbReference>
<dbReference type="Gene3D" id="3.40.50.11550">
    <property type="match status" value="1"/>
</dbReference>
<dbReference type="PIRSF" id="PIRSF020419">
    <property type="entry name" value="Fe_uptake_reg_CjrA_prd"/>
    <property type="match status" value="1"/>
</dbReference>
<accession>A0AA95FYS5</accession>
<sequence>MTCKIFFLGRDTRKKIILTSLIALSSLSLISCNQPASVNLNKPLQTAHIPRGQIIDLKSNKTITQQELLTELAVARQLIVGEKHDNAEHHQIELWLLQNLPTRRPQGSVLLEMLTADQQPRVNQVKRWLKDDPVVRDGRVQELLNWQKGWPWEMYGDVVMQALRAPYPLLSANIDRDRVMALYKKNEFPEGKKSTAPAVQGALRETIIAMHEGNIEGQQLASMLSIQQQRDRYMARQLLNAPTPSLLIAGGYHASKSIGVPLHVEDLAPGTQPVVLMLAEKGMNITVDHADYVWFMTPNTAKR</sequence>
<proteinExistence type="predicted"/>
<dbReference type="Gene3D" id="1.10.8.760">
    <property type="entry name" value="Haem-binding uptake, Tiki superfamily, ChaN, domain 2"/>
    <property type="match status" value="1"/>
</dbReference>
<dbReference type="Proteomes" id="UP001177527">
    <property type="component" value="Chromosome"/>
</dbReference>
<feature type="domain" description="Haem-binding uptake Tiki superfamily ChaN" evidence="1">
    <location>
        <begin position="69"/>
        <end position="264"/>
    </location>
</feature>
<evidence type="ECO:0000313" key="3">
    <source>
        <dbReference type="Proteomes" id="UP001177527"/>
    </source>
</evidence>
<name>A0AA95FYS5_KLUIN</name>
<evidence type="ECO:0000259" key="1">
    <source>
        <dbReference type="Pfam" id="PF04187"/>
    </source>
</evidence>
<dbReference type="CDD" id="cd14727">
    <property type="entry name" value="ChanN-like"/>
    <property type="match status" value="1"/>
</dbReference>
<dbReference type="EMBL" id="CP123488">
    <property type="protein sequence ID" value="WGL55418.1"/>
    <property type="molecule type" value="Genomic_DNA"/>
</dbReference>
<dbReference type="InterPro" id="IPR016773">
    <property type="entry name" value="Fe3_uptake_reg_CjrA_prd"/>
</dbReference>
<dbReference type="AlphaFoldDB" id="A0AA95FYS5"/>
<dbReference type="SUPFAM" id="SSF159501">
    <property type="entry name" value="EreA/ChaN-like"/>
    <property type="match status" value="1"/>
</dbReference>
<gene>
    <name evidence="2" type="ORF">QBD33_17560</name>
</gene>
<organism evidence="2 3">
    <name type="scientific">Kluyvera intermedia</name>
    <name type="common">Enterobacter intermedius</name>
    <dbReference type="NCBI Taxonomy" id="61648"/>
    <lineage>
        <taxon>Bacteria</taxon>
        <taxon>Pseudomonadati</taxon>
        <taxon>Pseudomonadota</taxon>
        <taxon>Gammaproteobacteria</taxon>
        <taxon>Enterobacterales</taxon>
        <taxon>Enterobacteriaceae</taxon>
        <taxon>Kluyvera</taxon>
    </lineage>
</organism>
<evidence type="ECO:0000313" key="2">
    <source>
        <dbReference type="EMBL" id="WGL55418.1"/>
    </source>
</evidence>
<keyword evidence="2" id="KW-0449">Lipoprotein</keyword>
<protein>
    <submittedName>
        <fullName evidence="2">ChaN family lipoprotein</fullName>
    </submittedName>
</protein>